<reference evidence="2 3" key="1">
    <citation type="submission" date="2015-09" db="EMBL/GenBank/DDBJ databases">
        <title>Host preference determinants of Valsa canker pathogens revealed by comparative genomics.</title>
        <authorList>
            <person name="Yin Z."/>
            <person name="Huang L."/>
        </authorList>
    </citation>
    <scope>NUCLEOTIDE SEQUENCE [LARGE SCALE GENOMIC DNA]</scope>
    <source>
        <strain evidence="2 3">03-1</strain>
    </source>
</reference>
<evidence type="ECO:0000313" key="2">
    <source>
        <dbReference type="EMBL" id="ROW08954.1"/>
    </source>
</evidence>
<evidence type="ECO:0000256" key="1">
    <source>
        <dbReference type="SAM" id="MobiDB-lite"/>
    </source>
</evidence>
<gene>
    <name evidence="2" type="ORF">VMCG_02842</name>
</gene>
<sequence>MEPQNRPQNRTLLRGTVSCQTCKRRHLGPCRFANNNRRRIRGIRQTDGHDVLFPLRLVATKVRQYGGPDRLDTFVREHGSEDAVMCYCDGTKPFCLKHYAEHFAEETRSSTVIFTQADEDGLRQAMWSNFNCHAFDDFDISPSKANSLTGDLDDTFNPFRRRPSPNQDVEMVTGDVDGTFNPFRLKSSPDEDVEMEMY</sequence>
<organism evidence="2 3">
    <name type="scientific">Cytospora schulzeri</name>
    <dbReference type="NCBI Taxonomy" id="448051"/>
    <lineage>
        <taxon>Eukaryota</taxon>
        <taxon>Fungi</taxon>
        <taxon>Dikarya</taxon>
        <taxon>Ascomycota</taxon>
        <taxon>Pezizomycotina</taxon>
        <taxon>Sordariomycetes</taxon>
        <taxon>Sordariomycetidae</taxon>
        <taxon>Diaporthales</taxon>
        <taxon>Cytosporaceae</taxon>
        <taxon>Cytospora</taxon>
    </lineage>
</organism>
<evidence type="ECO:0000313" key="3">
    <source>
        <dbReference type="Proteomes" id="UP000283895"/>
    </source>
</evidence>
<accession>A0A423WZH6</accession>
<comment type="caution">
    <text evidence="2">The sequence shown here is derived from an EMBL/GenBank/DDBJ whole genome shotgun (WGS) entry which is preliminary data.</text>
</comment>
<name>A0A423WZH6_9PEZI</name>
<keyword evidence="3" id="KW-1185">Reference proteome</keyword>
<proteinExistence type="predicted"/>
<feature type="region of interest" description="Disordered" evidence="1">
    <location>
        <begin position="156"/>
        <end position="175"/>
    </location>
</feature>
<dbReference type="Proteomes" id="UP000283895">
    <property type="component" value="Unassembled WGS sequence"/>
</dbReference>
<dbReference type="AlphaFoldDB" id="A0A423WZH6"/>
<dbReference type="EMBL" id="LKEA01000005">
    <property type="protein sequence ID" value="ROW08954.1"/>
    <property type="molecule type" value="Genomic_DNA"/>
</dbReference>
<protein>
    <submittedName>
        <fullName evidence="2">Uncharacterized protein</fullName>
    </submittedName>
</protein>